<feature type="transmembrane region" description="Helical" evidence="1">
    <location>
        <begin position="49"/>
        <end position="67"/>
    </location>
</feature>
<dbReference type="PANTHER" id="PTHR40078">
    <property type="entry name" value="INTEGRAL MEMBRANE PROTEIN-RELATED"/>
    <property type="match status" value="1"/>
</dbReference>
<feature type="transmembrane region" description="Helical" evidence="1">
    <location>
        <begin position="9"/>
        <end position="29"/>
    </location>
</feature>
<dbReference type="AlphaFoldDB" id="A0A6J6B2M1"/>
<dbReference type="Pfam" id="PF19700">
    <property type="entry name" value="DUF6198"/>
    <property type="match status" value="1"/>
</dbReference>
<accession>A0A6J6B2M1</accession>
<dbReference type="PANTHER" id="PTHR40078:SF1">
    <property type="entry name" value="INTEGRAL MEMBRANE PROTEIN"/>
    <property type="match status" value="1"/>
</dbReference>
<protein>
    <submittedName>
        <fullName evidence="2">Unannotated protein</fullName>
    </submittedName>
</protein>
<evidence type="ECO:0000256" key="1">
    <source>
        <dbReference type="SAM" id="Phobius"/>
    </source>
</evidence>
<reference evidence="2" key="1">
    <citation type="submission" date="2020-05" db="EMBL/GenBank/DDBJ databases">
        <authorList>
            <person name="Chiriac C."/>
            <person name="Salcher M."/>
            <person name="Ghai R."/>
            <person name="Kavagutti S V."/>
        </authorList>
    </citation>
    <scope>NUCLEOTIDE SEQUENCE</scope>
</reference>
<organism evidence="2">
    <name type="scientific">freshwater metagenome</name>
    <dbReference type="NCBI Taxonomy" id="449393"/>
    <lineage>
        <taxon>unclassified sequences</taxon>
        <taxon>metagenomes</taxon>
        <taxon>ecological metagenomes</taxon>
    </lineage>
</organism>
<proteinExistence type="predicted"/>
<keyword evidence="1" id="KW-0472">Membrane</keyword>
<keyword evidence="1" id="KW-1133">Transmembrane helix</keyword>
<dbReference type="EMBL" id="CAEZSL010000005">
    <property type="protein sequence ID" value="CAB4532569.1"/>
    <property type="molecule type" value="Genomic_DNA"/>
</dbReference>
<evidence type="ECO:0000313" key="2">
    <source>
        <dbReference type="EMBL" id="CAB4532569.1"/>
    </source>
</evidence>
<feature type="transmembrane region" description="Helical" evidence="1">
    <location>
        <begin position="101"/>
        <end position="123"/>
    </location>
</feature>
<keyword evidence="1" id="KW-0812">Transmembrane</keyword>
<feature type="transmembrane region" description="Helical" evidence="1">
    <location>
        <begin position="175"/>
        <end position="197"/>
    </location>
</feature>
<gene>
    <name evidence="2" type="ORF">UFOPK1421_00077</name>
</gene>
<dbReference type="InterPro" id="IPR038750">
    <property type="entry name" value="YczE/YyaS-like"/>
</dbReference>
<name>A0A6J6B2M1_9ZZZZ</name>
<sequence length="203" mass="21673">MTKLFAEKLLRCVTGLALFGIGITLFIRADLGLAPWDIFHTGVAERLDISVGIVIVGTGLLLLLLWIPLRQKPGLGTILNALEIGLMVNVSKQFIGETNNLAVRLLLVLAGLVVVGIGTAMYLGSDLGSGPRDGIMLGMTKRKFFGRFLSIRLARTLIEVTVLVAGQLLGGKVGIGTVVFMFGIGPLVQFLLPLVSVRQSQHA</sequence>